<protein>
    <submittedName>
        <fullName evidence="2">Uncharacterized protein</fullName>
    </submittedName>
</protein>
<feature type="compositionally biased region" description="Low complexity" evidence="1">
    <location>
        <begin position="1077"/>
        <end position="1108"/>
    </location>
</feature>
<dbReference type="OrthoDB" id="253076at2759"/>
<feature type="region of interest" description="Disordered" evidence="1">
    <location>
        <begin position="1060"/>
        <end position="1132"/>
    </location>
</feature>
<feature type="region of interest" description="Disordered" evidence="1">
    <location>
        <begin position="1296"/>
        <end position="1330"/>
    </location>
</feature>
<dbReference type="RefSeq" id="XP_067176347.1">
    <property type="nucleotide sequence ID" value="XM_067319068.1"/>
</dbReference>
<reference evidence="3" key="2">
    <citation type="journal article" date="2021" name="Sci. Data">
        <title>Chromosome-scale genome sequencing, assembly and annotation of six genomes from subfamily Leishmaniinae.</title>
        <authorList>
            <person name="Almutairi H."/>
            <person name="Urbaniak M.D."/>
            <person name="Bates M.D."/>
            <person name="Jariyapan N."/>
            <person name="Kwakye-Nuako G."/>
            <person name="Thomaz Soccol V."/>
            <person name="Al-Salem W.S."/>
            <person name="Dillon R.J."/>
            <person name="Bates P.A."/>
            <person name="Gatherer D."/>
        </authorList>
    </citation>
    <scope>NUCLEOTIDE SEQUENCE [LARGE SCALE GENOMIC DNA]</scope>
</reference>
<sequence length="1693" mass="178530">MGAAPSRETAERCLSQPPFYGQRQQIALIPLLRKFFPSPDCPLFVQLYEARCDPAVRYYYYANDGIRKAQSTPASPASPMAHAAHESVGDVASPTYLAEVIGSSPVYCPPADVFPSVPMTREAMYDAYITNGGERMVYETDMEMLRAYRADATSVRPLPCAVAFLYHRPASEASPTNSSAAWDAGSEKFAGTASSTDAASGTTYSFPEDCTDVLGCYVKATGFVGDVHGLGASSARKLPDYEMQMFLTKSAGDHHRTHVLLTAVYTYAEQWQRACLHCVPCDLMAKELAPASKQDGGAADKDLGDVFFYYKRFSHPPEMLLEASRTAACHRVARAASAEGSGKGSGALESGERAQFWAPPPLPSLFMRSRRANVPLLCFLREVRACARSFFLFCLQYQREHQGRPGPRRGDGGADGEAEKQCPILPPGQATGENCLFYMPPPGSAQMWLQDVTRVPLSLTEDDGEGDGTDTESMLNFHVVAPYVRALTEFIVACLLHNINPLEVFQLSAAPADAAGADVKDPTATGEAPAAVAGGVGASFLSSATAEMMAGSPTSPHSVSFIRLPDEDMLVQSWPPSNSGGEAGGEASTTVTAATAASPSGAGVLSAWRSRHTDRHLFWPVGPDISNRRSATAALLHWCTTEGAPVAWGYRPDERSREMAAGGSAPAEGFPPPSWENYMSTVTVNGQKEELLRCNTVLSLVPLPARTPAEARVLCVCRLPLEELLLGELRNSSKIAREAGPEDLHWVRQIEGVRGDGGAARYTGCVLRASDSPEEAPRDVMVGKGSGLPVVPAEADGIIGDGTSCLWRVNLIERVCRIIAVTPQFLKQTRKKHTKKKKKWQPKADVVRGTASDVFRPVASPSSTTASAMSASPETASPAQMDEAGSREREITAARALINSAPHRQEAVALHDAQSCNTAAAPSLVATGAATTADASATPAANGQRKEQRTVGVAEAPTSASTRSASGLEAGDEGAPLAVLKDDNATAPAKIDTAGQLQPTKGAQTTSAERSSKTAEPAREGLPTTAPQPTAGKENMQRAWSPSATPTLLVAGNAKVAKLAAGTSATAEKTKERKTGETASRSSTGGATETSGATTTTPTPTHAMTPNTEKPRAAPSPLRYMHPTVPAGEHDAKSINGKASALDKCRAPSSLSSLDGASVAAYSPHHSPEYSRYPHPPSYSAYPLPPPLLRGSCEQYACGNGYSSQMPPLPPPSAGPHSGVNAPSTYGAQCHGSQGHPPYASYGSSGDHSSRNASSYYYPGMSSGATGVADASGPMGEGGYTDSLYVYAAPSQQLFPPHQPQRHPEAIESCPGKSTASLTQPYDLSAKDTGSRYETVRPVVTEVSPSLTPQESEVCLSFATSISRQGTASSFRHYVGSGAGGGLSTAAAADNMPYTSVAEVGGALRRASEPYGDPAAALLYMSPTTHRPRQHHTFPMPSPLLLQGSDAYSLQMSPDFEDCHNVSASCTDSHLHLQLDELNSAASNGSSTLRVNGQHWHHTSFAGSLYQDGTTVTEEVGVLCGEGGGPVGGSVNVTVRVRHHHGHAHAKTASFFSDTTTDPASGPHHNDLPFSMNGGTSAASCGGSGVQEASLTGRQLSHSFTSAEPSPTLSWRALGAGNGSVREHSFTARGDQPHHVSVACQPNERQLRHHAPGAAASSTRSGDTASTARLMDKRTGTYRWDWRTAALDMGEED</sequence>
<feature type="region of interest" description="Disordered" evidence="1">
    <location>
        <begin position="1646"/>
        <end position="1670"/>
    </location>
</feature>
<feature type="compositionally biased region" description="Polar residues" evidence="1">
    <location>
        <begin position="995"/>
        <end position="1009"/>
    </location>
</feature>
<feature type="compositionally biased region" description="Low complexity" evidence="1">
    <location>
        <begin position="585"/>
        <end position="596"/>
    </location>
</feature>
<feature type="region of interest" description="Disordered" evidence="1">
    <location>
        <begin position="990"/>
        <end position="1041"/>
    </location>
</feature>
<comment type="caution">
    <text evidence="2">The sequence shown here is derived from an EMBL/GenBank/DDBJ whole genome shotgun (WGS) entry which is preliminary data.</text>
</comment>
<evidence type="ECO:0000313" key="3">
    <source>
        <dbReference type="Proteomes" id="UP000673552"/>
    </source>
</evidence>
<feature type="region of interest" description="Disordered" evidence="1">
    <location>
        <begin position="935"/>
        <end position="972"/>
    </location>
</feature>
<dbReference type="EMBL" id="JAFEUZ010000031">
    <property type="protein sequence ID" value="KAG5471373.1"/>
    <property type="molecule type" value="Genomic_DNA"/>
</dbReference>
<evidence type="ECO:0000313" key="2">
    <source>
        <dbReference type="EMBL" id="KAG5471373.1"/>
    </source>
</evidence>
<proteinExistence type="predicted"/>
<dbReference type="GeneID" id="92511580"/>
<gene>
    <name evidence="2" type="ORF">LSCM1_01457</name>
</gene>
<evidence type="ECO:0000256" key="1">
    <source>
        <dbReference type="SAM" id="MobiDB-lite"/>
    </source>
</evidence>
<feature type="region of interest" description="Disordered" evidence="1">
    <location>
        <begin position="851"/>
        <end position="888"/>
    </location>
</feature>
<organism evidence="2 3">
    <name type="scientific">Leishmania martiniquensis</name>
    <dbReference type="NCBI Taxonomy" id="1580590"/>
    <lineage>
        <taxon>Eukaryota</taxon>
        <taxon>Discoba</taxon>
        <taxon>Euglenozoa</taxon>
        <taxon>Kinetoplastea</taxon>
        <taxon>Metakinetoplastina</taxon>
        <taxon>Trypanosomatida</taxon>
        <taxon>Trypanosomatidae</taxon>
        <taxon>Leishmaniinae</taxon>
        <taxon>Leishmania</taxon>
    </lineage>
</organism>
<feature type="compositionally biased region" description="Basic and acidic residues" evidence="1">
    <location>
        <begin position="401"/>
        <end position="420"/>
    </location>
</feature>
<name>A0A836H791_9TRYP</name>
<feature type="compositionally biased region" description="Low complexity" evidence="1">
    <location>
        <begin position="859"/>
        <end position="879"/>
    </location>
</feature>
<feature type="compositionally biased region" description="Polar residues" evidence="1">
    <location>
        <begin position="1312"/>
        <end position="1322"/>
    </location>
</feature>
<dbReference type="PANTHER" id="PTHR35614:SF6">
    <property type="match status" value="1"/>
</dbReference>
<dbReference type="Proteomes" id="UP000673552">
    <property type="component" value="Unassembled WGS sequence"/>
</dbReference>
<keyword evidence="3" id="KW-1185">Reference proteome</keyword>
<feature type="compositionally biased region" description="Basic and acidic residues" evidence="1">
    <location>
        <begin position="1010"/>
        <end position="1019"/>
    </location>
</feature>
<reference evidence="3" key="1">
    <citation type="journal article" date="2021" name="Microbiol. Resour. Announc.">
        <title>LGAAP: Leishmaniinae Genome Assembly and Annotation Pipeline.</title>
        <authorList>
            <person name="Almutairi H."/>
            <person name="Urbaniak M.D."/>
            <person name="Bates M.D."/>
            <person name="Jariyapan N."/>
            <person name="Kwakye-Nuako G."/>
            <person name="Thomaz-Soccol V."/>
            <person name="Al-Salem W.S."/>
            <person name="Dillon R.J."/>
            <person name="Bates P.A."/>
            <person name="Gatherer D."/>
        </authorList>
    </citation>
    <scope>NUCLEOTIDE SEQUENCE [LARGE SCALE GENOMIC DNA]</scope>
</reference>
<feature type="region of interest" description="Disordered" evidence="1">
    <location>
        <begin position="401"/>
        <end position="422"/>
    </location>
</feature>
<feature type="region of interest" description="Disordered" evidence="1">
    <location>
        <begin position="575"/>
        <end position="596"/>
    </location>
</feature>
<dbReference type="KEGG" id="lmat:92511580"/>
<accession>A0A836H791</accession>
<feature type="compositionally biased region" description="Polar residues" evidence="1">
    <location>
        <begin position="1550"/>
        <end position="1559"/>
    </location>
</feature>
<dbReference type="PANTHER" id="PTHR35614">
    <property type="match status" value="1"/>
</dbReference>
<feature type="region of interest" description="Disordered" evidence="1">
    <location>
        <begin position="1204"/>
        <end position="1246"/>
    </location>
</feature>
<feature type="region of interest" description="Disordered" evidence="1">
    <location>
        <begin position="1546"/>
        <end position="1590"/>
    </location>
</feature>
<feature type="compositionally biased region" description="Polar residues" evidence="1">
    <location>
        <begin position="1656"/>
        <end position="1667"/>
    </location>
</feature>